<proteinExistence type="predicted"/>
<evidence type="ECO:0000313" key="2">
    <source>
        <dbReference type="EMBL" id="KAK6321627.1"/>
    </source>
</evidence>
<reference evidence="2 3" key="1">
    <citation type="submission" date="2021-04" db="EMBL/GenBank/DDBJ databases">
        <authorList>
            <person name="De Guttry C."/>
            <person name="Zahm M."/>
            <person name="Klopp C."/>
            <person name="Cabau C."/>
            <person name="Louis A."/>
            <person name="Berthelot C."/>
            <person name="Parey E."/>
            <person name="Roest Crollius H."/>
            <person name="Montfort J."/>
            <person name="Robinson-Rechavi M."/>
            <person name="Bucao C."/>
            <person name="Bouchez O."/>
            <person name="Gislard M."/>
            <person name="Lluch J."/>
            <person name="Milhes M."/>
            <person name="Lampietro C."/>
            <person name="Lopez Roques C."/>
            <person name="Donnadieu C."/>
            <person name="Braasch I."/>
            <person name="Desvignes T."/>
            <person name="Postlethwait J."/>
            <person name="Bobe J."/>
            <person name="Wedekind C."/>
            <person name="Guiguen Y."/>
        </authorList>
    </citation>
    <scope>NUCLEOTIDE SEQUENCE [LARGE SCALE GENOMIC DNA]</scope>
    <source>
        <strain evidence="2">Cs_M1</strain>
        <tissue evidence="2">Blood</tissue>
    </source>
</reference>
<dbReference type="Proteomes" id="UP001356427">
    <property type="component" value="Unassembled WGS sequence"/>
</dbReference>
<accession>A0AAN8M8X1</accession>
<feature type="compositionally biased region" description="Polar residues" evidence="1">
    <location>
        <begin position="36"/>
        <end position="48"/>
    </location>
</feature>
<feature type="compositionally biased region" description="Low complexity" evidence="1">
    <location>
        <begin position="49"/>
        <end position="78"/>
    </location>
</feature>
<organism evidence="2 3">
    <name type="scientific">Coregonus suidteri</name>
    <dbReference type="NCBI Taxonomy" id="861788"/>
    <lineage>
        <taxon>Eukaryota</taxon>
        <taxon>Metazoa</taxon>
        <taxon>Chordata</taxon>
        <taxon>Craniata</taxon>
        <taxon>Vertebrata</taxon>
        <taxon>Euteleostomi</taxon>
        <taxon>Actinopterygii</taxon>
        <taxon>Neopterygii</taxon>
        <taxon>Teleostei</taxon>
        <taxon>Protacanthopterygii</taxon>
        <taxon>Salmoniformes</taxon>
        <taxon>Salmonidae</taxon>
        <taxon>Coregoninae</taxon>
        <taxon>Coregonus</taxon>
    </lineage>
</organism>
<name>A0AAN8M8X1_9TELE</name>
<dbReference type="EMBL" id="JAGTTL010000006">
    <property type="protein sequence ID" value="KAK6321627.1"/>
    <property type="molecule type" value="Genomic_DNA"/>
</dbReference>
<sequence length="87" mass="9175">MELKSQLMELPFHRTLKSDAIPSIFPLHFKEEGIRSVQQKRGQAESQIPSTSAEASTSSSAPGSSVEAVGAEESVGEACPTGCGVKK</sequence>
<feature type="region of interest" description="Disordered" evidence="1">
    <location>
        <begin position="35"/>
        <end position="87"/>
    </location>
</feature>
<protein>
    <submittedName>
        <fullName evidence="2">Uncharacterized protein</fullName>
    </submittedName>
</protein>
<keyword evidence="3" id="KW-1185">Reference proteome</keyword>
<comment type="caution">
    <text evidence="2">The sequence shown here is derived from an EMBL/GenBank/DDBJ whole genome shotgun (WGS) entry which is preliminary data.</text>
</comment>
<evidence type="ECO:0000313" key="3">
    <source>
        <dbReference type="Proteomes" id="UP001356427"/>
    </source>
</evidence>
<dbReference type="AlphaFoldDB" id="A0AAN8M8X1"/>
<gene>
    <name evidence="2" type="ORF">J4Q44_G00086030</name>
</gene>
<evidence type="ECO:0000256" key="1">
    <source>
        <dbReference type="SAM" id="MobiDB-lite"/>
    </source>
</evidence>